<reference evidence="2 3" key="1">
    <citation type="submission" date="2021-06" db="EMBL/GenBank/DDBJ databases">
        <authorList>
            <person name="Palmer J.M."/>
        </authorList>
    </citation>
    <scope>NUCLEOTIDE SEQUENCE [LARGE SCALE GENOMIC DNA]</scope>
    <source>
        <strain evidence="2 3">GA_2019</strain>
        <tissue evidence="2">Muscle</tissue>
    </source>
</reference>
<comment type="caution">
    <text evidence="2">The sequence shown here is derived from an EMBL/GenBank/DDBJ whole genome shotgun (WGS) entry which is preliminary data.</text>
</comment>
<proteinExistence type="predicted"/>
<keyword evidence="3" id="KW-1185">Reference proteome</keyword>
<name>A0ABV0MNA1_9TELE</name>
<evidence type="ECO:0008006" key="4">
    <source>
        <dbReference type="Google" id="ProtNLM"/>
    </source>
</evidence>
<keyword evidence="1" id="KW-0472">Membrane</keyword>
<keyword evidence="1" id="KW-1133">Transmembrane helix</keyword>
<protein>
    <recommendedName>
        <fullName evidence="4">Transmembrane protein</fullName>
    </recommendedName>
</protein>
<dbReference type="Proteomes" id="UP001476798">
    <property type="component" value="Unassembled WGS sequence"/>
</dbReference>
<evidence type="ECO:0000313" key="3">
    <source>
        <dbReference type="Proteomes" id="UP001476798"/>
    </source>
</evidence>
<accession>A0ABV0MNA1</accession>
<evidence type="ECO:0000256" key="1">
    <source>
        <dbReference type="SAM" id="Phobius"/>
    </source>
</evidence>
<feature type="transmembrane region" description="Helical" evidence="1">
    <location>
        <begin position="97"/>
        <end position="125"/>
    </location>
</feature>
<dbReference type="EMBL" id="JAHRIO010010021">
    <property type="protein sequence ID" value="MEQ2160590.1"/>
    <property type="molecule type" value="Genomic_DNA"/>
</dbReference>
<evidence type="ECO:0000313" key="2">
    <source>
        <dbReference type="EMBL" id="MEQ2160590.1"/>
    </source>
</evidence>
<keyword evidence="1" id="KW-0812">Transmembrane</keyword>
<sequence length="134" mass="14711">MCFSASGVWNMANFLVTPLPKRLYGGNTASGFPSPPLFLSLFSTRLLSLMFPLVSRIPSSPPSRLAITVCLCFIRSERCCGAGLPPRNKAEFFHPHLFLYASLSFLCISPPAFFFSPCVFLFHLLSPPPTPPPS</sequence>
<gene>
    <name evidence="2" type="ORF">GOODEAATRI_000847</name>
</gene>
<organism evidence="2 3">
    <name type="scientific">Goodea atripinnis</name>
    <dbReference type="NCBI Taxonomy" id="208336"/>
    <lineage>
        <taxon>Eukaryota</taxon>
        <taxon>Metazoa</taxon>
        <taxon>Chordata</taxon>
        <taxon>Craniata</taxon>
        <taxon>Vertebrata</taxon>
        <taxon>Euteleostomi</taxon>
        <taxon>Actinopterygii</taxon>
        <taxon>Neopterygii</taxon>
        <taxon>Teleostei</taxon>
        <taxon>Neoteleostei</taxon>
        <taxon>Acanthomorphata</taxon>
        <taxon>Ovalentaria</taxon>
        <taxon>Atherinomorphae</taxon>
        <taxon>Cyprinodontiformes</taxon>
        <taxon>Goodeidae</taxon>
        <taxon>Goodea</taxon>
    </lineage>
</organism>